<proteinExistence type="predicted"/>
<name>A0ACC3DVG5_9PEZI</name>
<evidence type="ECO:0000313" key="2">
    <source>
        <dbReference type="Proteomes" id="UP001186974"/>
    </source>
</evidence>
<dbReference type="EMBL" id="JAWDJW010000391">
    <property type="protein sequence ID" value="KAK3080817.1"/>
    <property type="molecule type" value="Genomic_DNA"/>
</dbReference>
<protein>
    <submittedName>
        <fullName evidence="1">Uncharacterized protein</fullName>
    </submittedName>
</protein>
<comment type="caution">
    <text evidence="1">The sequence shown here is derived from an EMBL/GenBank/DDBJ whole genome shotgun (WGS) entry which is preliminary data.</text>
</comment>
<evidence type="ECO:0000313" key="1">
    <source>
        <dbReference type="EMBL" id="KAK3080817.1"/>
    </source>
</evidence>
<accession>A0ACC3DVG5</accession>
<organism evidence="1 2">
    <name type="scientific">Coniosporium uncinatum</name>
    <dbReference type="NCBI Taxonomy" id="93489"/>
    <lineage>
        <taxon>Eukaryota</taxon>
        <taxon>Fungi</taxon>
        <taxon>Dikarya</taxon>
        <taxon>Ascomycota</taxon>
        <taxon>Pezizomycotina</taxon>
        <taxon>Dothideomycetes</taxon>
        <taxon>Dothideomycetes incertae sedis</taxon>
        <taxon>Coniosporium</taxon>
    </lineage>
</organism>
<sequence>RILYNKCADRSGDFHTCDSSGQFVVPLGSYRFATIVRHLDDSMQYMPRRCIHDERASGTSQWRSLYAASVHHLHASMQYVPWRSIRKHVSSSF</sequence>
<feature type="non-terminal residue" evidence="1">
    <location>
        <position position="1"/>
    </location>
</feature>
<keyword evidence="2" id="KW-1185">Reference proteome</keyword>
<reference evidence="1" key="1">
    <citation type="submission" date="2024-09" db="EMBL/GenBank/DDBJ databases">
        <title>Black Yeasts Isolated from many extreme environments.</title>
        <authorList>
            <person name="Coleine C."/>
            <person name="Stajich J.E."/>
            <person name="Selbmann L."/>
        </authorList>
    </citation>
    <scope>NUCLEOTIDE SEQUENCE</scope>
    <source>
        <strain evidence="1">CCFEE 5737</strain>
    </source>
</reference>
<gene>
    <name evidence="1" type="ORF">LTS18_012868</name>
</gene>
<dbReference type="Proteomes" id="UP001186974">
    <property type="component" value="Unassembled WGS sequence"/>
</dbReference>